<sequence>MQCRTCGYALWNLSQPRCPECGDGFDLRSYRYRPGTVAFACPHCQAHHAGQGDQYLPANSDEATCSACGQTMAVTHMSVVPLSDDAWAVEAQALPWDNRRRVGFWRAWWRTFVMVLLRPTQLVDRLQPDSSYGVSYLFAFVCHLLGAVVQTLTCGGLMLIPIGIITVSGNTGGVEMFMMVGIVVLFGGLLLVSAAITPLLATLLVAGPAHLMLWLIEPKREQRFLVTARLVNYALAPAALMAVPIVGFYCGQAVYIWTLVAAIIMLSRAHHTHGGKATLAVLWLPGTLLVGYLMLVVVAELIWLLSG</sequence>
<reference evidence="2 3" key="1">
    <citation type="submission" date="2024-08" db="EMBL/GenBank/DDBJ databases">
        <title>Whole-genome sequencing of halo(alkali)philic microorganisms from hypersaline lakes.</title>
        <authorList>
            <person name="Sorokin D.Y."/>
            <person name="Merkel A.Y."/>
            <person name="Messina E."/>
            <person name="Yakimov M."/>
        </authorList>
    </citation>
    <scope>NUCLEOTIDE SEQUENCE [LARGE SCALE GENOMIC DNA]</scope>
    <source>
        <strain evidence="2 3">AB-hyl4</strain>
    </source>
</reference>
<protein>
    <recommendedName>
        <fullName evidence="4">Yip1 domain-containing protein</fullName>
    </recommendedName>
</protein>
<feature type="transmembrane region" description="Helical" evidence="1">
    <location>
        <begin position="281"/>
        <end position="305"/>
    </location>
</feature>
<evidence type="ECO:0000256" key="1">
    <source>
        <dbReference type="SAM" id="Phobius"/>
    </source>
</evidence>
<comment type="caution">
    <text evidence="2">The sequence shown here is derived from an EMBL/GenBank/DDBJ whole genome shotgun (WGS) entry which is preliminary data.</text>
</comment>
<evidence type="ECO:0000313" key="3">
    <source>
        <dbReference type="Proteomes" id="UP001575105"/>
    </source>
</evidence>
<feature type="transmembrane region" description="Helical" evidence="1">
    <location>
        <begin position="135"/>
        <end position="160"/>
    </location>
</feature>
<dbReference type="RefSeq" id="WP_425346844.1">
    <property type="nucleotide sequence ID" value="NZ_JBGUBD010000013.1"/>
</dbReference>
<organism evidence="2 3">
    <name type="scientific">Natronomicrosphaera hydrolytica</name>
    <dbReference type="NCBI Taxonomy" id="3242702"/>
    <lineage>
        <taxon>Bacteria</taxon>
        <taxon>Pseudomonadati</taxon>
        <taxon>Planctomycetota</taxon>
        <taxon>Phycisphaerae</taxon>
        <taxon>Phycisphaerales</taxon>
        <taxon>Phycisphaeraceae</taxon>
        <taxon>Natronomicrosphaera</taxon>
    </lineage>
</organism>
<evidence type="ECO:0008006" key="4">
    <source>
        <dbReference type="Google" id="ProtNLM"/>
    </source>
</evidence>
<feature type="transmembrane region" description="Helical" evidence="1">
    <location>
        <begin position="252"/>
        <end position="269"/>
    </location>
</feature>
<keyword evidence="1" id="KW-0812">Transmembrane</keyword>
<dbReference type="Proteomes" id="UP001575105">
    <property type="component" value="Unassembled WGS sequence"/>
</dbReference>
<keyword evidence="1" id="KW-1133">Transmembrane helix</keyword>
<evidence type="ECO:0000313" key="2">
    <source>
        <dbReference type="EMBL" id="MFA9479918.1"/>
    </source>
</evidence>
<keyword evidence="3" id="KW-1185">Reference proteome</keyword>
<proteinExistence type="predicted"/>
<name>A0ABV4UBU6_9BACT</name>
<keyword evidence="1" id="KW-0472">Membrane</keyword>
<dbReference type="EMBL" id="JBGUBD010000013">
    <property type="protein sequence ID" value="MFA9479918.1"/>
    <property type="molecule type" value="Genomic_DNA"/>
</dbReference>
<gene>
    <name evidence="2" type="ORF">ACERK3_16665</name>
</gene>
<accession>A0ABV4UBU6</accession>